<reference evidence="3 4" key="1">
    <citation type="submission" date="2020-07" db="EMBL/GenBank/DDBJ databases">
        <authorList>
            <person name="Feng X."/>
        </authorList>
    </citation>
    <scope>NUCLEOTIDE SEQUENCE [LARGE SCALE GENOMIC DNA]</scope>
    <source>
        <strain evidence="3 4">JCM31066</strain>
    </source>
</reference>
<dbReference type="InterPro" id="IPR036677">
    <property type="entry name" value="EutN_CcmL_sf"/>
</dbReference>
<organism evidence="3 4">
    <name type="scientific">Ruficoccus amylovorans</name>
    <dbReference type="NCBI Taxonomy" id="1804625"/>
    <lineage>
        <taxon>Bacteria</taxon>
        <taxon>Pseudomonadati</taxon>
        <taxon>Verrucomicrobiota</taxon>
        <taxon>Opitutia</taxon>
        <taxon>Puniceicoccales</taxon>
        <taxon>Cerasicoccaceae</taxon>
        <taxon>Ruficoccus</taxon>
    </lineage>
</organism>
<proteinExistence type="predicted"/>
<evidence type="ECO:0000256" key="1">
    <source>
        <dbReference type="ARBA" id="ARBA00024322"/>
    </source>
</evidence>
<sequence>MILARVDGNITSTVCHPTLRGWRLLILQGIDEQGREKGDPVIAIDEHGAGFGDRVFYTTDGSSTREHVGNEHSPLRNMVMGIID</sequence>
<dbReference type="SUPFAM" id="SSF159133">
    <property type="entry name" value="EutN/CcmL-like"/>
    <property type="match status" value="1"/>
</dbReference>
<keyword evidence="2" id="KW-1283">Bacterial microcompartment</keyword>
<gene>
    <name evidence="3" type="ORF">H5P28_02630</name>
</gene>
<dbReference type="Gene3D" id="2.40.50.220">
    <property type="entry name" value="EutN/Ccml"/>
    <property type="match status" value="1"/>
</dbReference>
<protein>
    <submittedName>
        <fullName evidence="3">EutN/CcmL family microcompartment protein</fullName>
    </submittedName>
</protein>
<evidence type="ECO:0000313" key="3">
    <source>
        <dbReference type="EMBL" id="MBC2593148.1"/>
    </source>
</evidence>
<name>A0A842HAN7_9BACT</name>
<dbReference type="CDD" id="cd01614">
    <property type="entry name" value="EutN_CcmL"/>
    <property type="match status" value="1"/>
</dbReference>
<keyword evidence="4" id="KW-1185">Reference proteome</keyword>
<dbReference type="EMBL" id="JACHVB010000012">
    <property type="protein sequence ID" value="MBC2593148.1"/>
    <property type="molecule type" value="Genomic_DNA"/>
</dbReference>
<dbReference type="RefSeq" id="WP_185674142.1">
    <property type="nucleotide sequence ID" value="NZ_JACHVB010000012.1"/>
</dbReference>
<dbReference type="Proteomes" id="UP000546464">
    <property type="component" value="Unassembled WGS sequence"/>
</dbReference>
<dbReference type="AlphaFoldDB" id="A0A842HAN7"/>
<dbReference type="PANTHER" id="PTHR36539">
    <property type="entry name" value="ETHANOLAMINE UTILIZATION PROTEIN EUTN"/>
    <property type="match status" value="1"/>
</dbReference>
<evidence type="ECO:0000313" key="4">
    <source>
        <dbReference type="Proteomes" id="UP000546464"/>
    </source>
</evidence>
<dbReference type="InterPro" id="IPR004992">
    <property type="entry name" value="EutN_CcmL"/>
</dbReference>
<accession>A0A842HAN7</accession>
<dbReference type="Pfam" id="PF03319">
    <property type="entry name" value="EutN_CcmL"/>
    <property type="match status" value="1"/>
</dbReference>
<dbReference type="PROSITE" id="PS51932">
    <property type="entry name" value="BMV"/>
    <property type="match status" value="1"/>
</dbReference>
<dbReference type="GO" id="GO:0031469">
    <property type="term" value="C:bacterial microcompartment"/>
    <property type="evidence" value="ECO:0007669"/>
    <property type="project" value="UniProtKB-SubCell"/>
</dbReference>
<comment type="subcellular location">
    <subcellularLocation>
        <location evidence="1">Bacterial microcompartment</location>
    </subcellularLocation>
</comment>
<comment type="caution">
    <text evidence="3">The sequence shown here is derived from an EMBL/GenBank/DDBJ whole genome shotgun (WGS) entry which is preliminary data.</text>
</comment>
<evidence type="ECO:0000256" key="2">
    <source>
        <dbReference type="ARBA" id="ARBA00024446"/>
    </source>
</evidence>